<dbReference type="PANTHER" id="PTHR42776:SF27">
    <property type="entry name" value="DIPEPTIDYL PEPTIDASE FAMILY MEMBER 6"/>
    <property type="match status" value="1"/>
</dbReference>
<keyword evidence="1" id="KW-0378">Hydrolase</keyword>
<dbReference type="InterPro" id="IPR029058">
    <property type="entry name" value="AB_hydrolase_fold"/>
</dbReference>
<dbReference type="InterPro" id="IPR011042">
    <property type="entry name" value="6-blade_b-propeller_TolB-like"/>
</dbReference>
<dbReference type="Pfam" id="PF00326">
    <property type="entry name" value="Peptidase_S9"/>
    <property type="match status" value="1"/>
</dbReference>
<dbReference type="AlphaFoldDB" id="A0A5B8UFF6"/>
<evidence type="ECO:0000256" key="1">
    <source>
        <dbReference type="ARBA" id="ARBA00022801"/>
    </source>
</evidence>
<dbReference type="GO" id="GO:0004252">
    <property type="term" value="F:serine-type endopeptidase activity"/>
    <property type="evidence" value="ECO:0007669"/>
    <property type="project" value="TreeGrafter"/>
</dbReference>
<keyword evidence="4" id="KW-1185">Reference proteome</keyword>
<dbReference type="RefSeq" id="WP_146784015.1">
    <property type="nucleotide sequence ID" value="NZ_BAABIO010000002.1"/>
</dbReference>
<dbReference type="OrthoDB" id="9812921at2"/>
<dbReference type="SUPFAM" id="SSF53474">
    <property type="entry name" value="alpha/beta-Hydrolases"/>
    <property type="match status" value="1"/>
</dbReference>
<evidence type="ECO:0000313" key="3">
    <source>
        <dbReference type="EMBL" id="QEC55401.1"/>
    </source>
</evidence>
<evidence type="ECO:0000313" key="4">
    <source>
        <dbReference type="Proteomes" id="UP000321204"/>
    </source>
</evidence>
<protein>
    <submittedName>
        <fullName evidence="3">S9 family peptidase</fullName>
    </submittedName>
</protein>
<dbReference type="PANTHER" id="PTHR42776">
    <property type="entry name" value="SERINE PEPTIDASE S9 FAMILY MEMBER"/>
    <property type="match status" value="1"/>
</dbReference>
<organism evidence="3 4">
    <name type="scientific">Flavisolibacter ginsenosidimutans</name>
    <dbReference type="NCBI Taxonomy" id="661481"/>
    <lineage>
        <taxon>Bacteria</taxon>
        <taxon>Pseudomonadati</taxon>
        <taxon>Bacteroidota</taxon>
        <taxon>Chitinophagia</taxon>
        <taxon>Chitinophagales</taxon>
        <taxon>Chitinophagaceae</taxon>
        <taxon>Flavisolibacter</taxon>
    </lineage>
</organism>
<dbReference type="GO" id="GO:0006508">
    <property type="term" value="P:proteolysis"/>
    <property type="evidence" value="ECO:0007669"/>
    <property type="project" value="InterPro"/>
</dbReference>
<evidence type="ECO:0000259" key="2">
    <source>
        <dbReference type="Pfam" id="PF00326"/>
    </source>
</evidence>
<feature type="domain" description="Peptidase S9 prolyl oligopeptidase catalytic" evidence="2">
    <location>
        <begin position="737"/>
        <end position="931"/>
    </location>
</feature>
<accession>A0A5B8UFF6</accession>
<dbReference type="Gene3D" id="2.120.10.30">
    <property type="entry name" value="TolB, C-terminal domain"/>
    <property type="match status" value="1"/>
</dbReference>
<reference evidence="3 4" key="1">
    <citation type="journal article" date="2015" name="Int. J. Syst. Evol. Microbiol.">
        <title>Flavisolibacter ginsenosidimutans sp. nov., with ginsenoside-converting activity isolated from soil used for cultivating ginseng.</title>
        <authorList>
            <person name="Zhao Y."/>
            <person name="Liu Q."/>
            <person name="Kang M.S."/>
            <person name="Jin F."/>
            <person name="Yu H."/>
            <person name="Im W.T."/>
        </authorList>
    </citation>
    <scope>NUCLEOTIDE SEQUENCE [LARGE SCALE GENOMIC DNA]</scope>
    <source>
        <strain evidence="3 4">Gsoil 636</strain>
    </source>
</reference>
<dbReference type="EMBL" id="CP042433">
    <property type="protein sequence ID" value="QEC55401.1"/>
    <property type="molecule type" value="Genomic_DNA"/>
</dbReference>
<proteinExistence type="predicted"/>
<dbReference type="InterPro" id="IPR001375">
    <property type="entry name" value="Peptidase_S9_cat"/>
</dbReference>
<name>A0A5B8UFF6_9BACT</name>
<dbReference type="KEGG" id="fgg:FSB75_05605"/>
<dbReference type="SUPFAM" id="SSF82171">
    <property type="entry name" value="DPP6 N-terminal domain-like"/>
    <property type="match status" value="1"/>
</dbReference>
<gene>
    <name evidence="3" type="ORF">FSB75_05605</name>
</gene>
<dbReference type="Proteomes" id="UP000321204">
    <property type="component" value="Chromosome"/>
</dbReference>
<dbReference type="Gene3D" id="3.40.50.1820">
    <property type="entry name" value="alpha/beta hydrolase"/>
    <property type="match status" value="1"/>
</dbReference>
<sequence>MKRIFSLFLFFPLTLFAQKKPLDHSVYDGWQSIGERLISNDGKWVVYTVTPQEGDADLFIQSTDNVQSKKRVPRGYSAVITEDSRFVVFRIKPLYKETRDARIKKKKPEDMPKDSIGIVELGKDAVVKAAKLKSYKTPEKGYGWVAYHKERDAATMKPSALPTQKTVDSLRLKIDSLTQLVVQLKNIKGGNKDAADADEDPATGSSADAGSDLLLRNLATGKERTFKNVSEYAFNKYGQKLVIEFTKAPKDSNSKAGVALFDLKTQRLDTILKGGNDFRSYAFTDDGSKLAFVAERDTNTKALQKFYGLYLYRSGNDSAILLLDKKSTGMNTGLTVSENSTISFSKSGNRLLFGVAPIQAAKDTSLVDFELAKLDIWNYKDDYLQSQQLFNLQNDLKKSYLTAYDFAQNKIIPLGSVGLPTIIPTNEGDGDFFVAVTDTGRRVQGQWEGLTLKDVYAINAKTGERKLVKKNLRGFVYPSSTGKYILLYDSKAKNYFAWDGTALKNITSKITVPLYNEENDVPDYPNPYGVMGWHEGDSAVYVYDRYDVWKIDPATATAKAMNTGDRKKEIVARYVRTNPDERFIATNSYLFFDLFNRKTKQSGFVEYKDGRVVHAKPIAPADYIVYKKAKDADAFLYSKETYGNSPDVYVYRSGTDWKLSDINSQQSHYNWGTAELVHWKTFDGKNSEGILYKPEDFDPKKKYPMITYFYEKLSDGLYQYMPPAPTASRLNIPFFVSRGYLVFAPDISYTKGQPGKDAYNYIVSGVQSLLKNPWVDGKNLGLQGQSWGGYQVAYLITATNMFKAAWAGAPVVNMTSAYGGIRWESGNNRQFQYEKGQSRIGSTLWDRPDLYIASSPLFHLPKVKTPVVIMNNDADGAVPWYQGIEFFTAMRRLGKPIWLLNYNGEAHNLVERRNRKDIQIREQQFFDWQLKGAKPAKWLAEGVPAVKKGKDWGLNLVD</sequence>